<evidence type="ECO:0000256" key="3">
    <source>
        <dbReference type="RuleBase" id="RU366011"/>
    </source>
</evidence>
<reference evidence="5 6" key="1">
    <citation type="submission" date="2017-05" db="EMBL/GenBank/DDBJ databases">
        <authorList>
            <person name="Varghese N."/>
            <person name="Submissions S."/>
        </authorList>
    </citation>
    <scope>NUCLEOTIDE SEQUENCE [LARGE SCALE GENOMIC DNA]</scope>
    <source>
        <strain evidence="5 6">DSM 15949</strain>
    </source>
</reference>
<dbReference type="PANTHER" id="PTHR10430:SF16">
    <property type="entry name" value="PEROXIREDOXIN-5, MITOCHONDRIAL"/>
    <property type="match status" value="1"/>
</dbReference>
<keyword evidence="6" id="KW-1185">Reference proteome</keyword>
<comment type="catalytic activity">
    <reaction evidence="3">
        <text>a hydroperoxide + 2 glutathione = an alcohol + glutathione disulfide + H2O</text>
        <dbReference type="Rhea" id="RHEA:62632"/>
        <dbReference type="ChEBI" id="CHEBI:15377"/>
        <dbReference type="ChEBI" id="CHEBI:30879"/>
        <dbReference type="ChEBI" id="CHEBI:35924"/>
        <dbReference type="ChEBI" id="CHEBI:57925"/>
        <dbReference type="ChEBI" id="CHEBI:58297"/>
        <dbReference type="EC" id="1.11.1.27"/>
    </reaction>
</comment>
<dbReference type="CDD" id="cd03013">
    <property type="entry name" value="PRX5_like"/>
    <property type="match status" value="1"/>
</dbReference>
<accession>A0ABY1P2I1</accession>
<comment type="caution">
    <text evidence="5">The sequence shown here is derived from an EMBL/GenBank/DDBJ whole genome shotgun (WGS) entry which is preliminary data.</text>
</comment>
<dbReference type="InterPro" id="IPR013740">
    <property type="entry name" value="Redoxin"/>
</dbReference>
<feature type="domain" description="Thioredoxin" evidence="4">
    <location>
        <begin position="3"/>
        <end position="162"/>
    </location>
</feature>
<comment type="function">
    <text evidence="3">Thiol-specific peroxidase that catalyzes the reduction of hydrogen peroxide and organic hydroperoxides to water and alcohols, respectively. Plays a role in cell protection against oxidative stress by detoxifying peroxides.</text>
</comment>
<evidence type="ECO:0000256" key="2">
    <source>
        <dbReference type="ARBA" id="ARBA00023002"/>
    </source>
</evidence>
<dbReference type="RefSeq" id="WP_155193965.1">
    <property type="nucleotide sequence ID" value="NZ_BAAAEA010000002.1"/>
</dbReference>
<dbReference type="InterPro" id="IPR013766">
    <property type="entry name" value="Thioredoxin_domain"/>
</dbReference>
<dbReference type="SUPFAM" id="SSF52833">
    <property type="entry name" value="Thioredoxin-like"/>
    <property type="match status" value="1"/>
</dbReference>
<dbReference type="EMBL" id="FXTT01000003">
    <property type="protein sequence ID" value="SMP24881.1"/>
    <property type="molecule type" value="Genomic_DNA"/>
</dbReference>
<dbReference type="PROSITE" id="PS51352">
    <property type="entry name" value="THIOREDOXIN_2"/>
    <property type="match status" value="1"/>
</dbReference>
<dbReference type="Pfam" id="PF08534">
    <property type="entry name" value="Redoxin"/>
    <property type="match status" value="1"/>
</dbReference>
<protein>
    <recommendedName>
        <fullName evidence="3">Glutathione-dependent peroxiredoxin</fullName>
        <ecNumber evidence="3">1.11.1.27</ecNumber>
    </recommendedName>
</protein>
<dbReference type="EC" id="1.11.1.27" evidence="3"/>
<comment type="similarity">
    <text evidence="3">Belongs to the peroxiredoxin family. Prx5 subfamily.</text>
</comment>
<keyword evidence="3" id="KW-0676">Redox-active center</keyword>
<evidence type="ECO:0000313" key="6">
    <source>
        <dbReference type="Proteomes" id="UP001157914"/>
    </source>
</evidence>
<evidence type="ECO:0000256" key="1">
    <source>
        <dbReference type="ARBA" id="ARBA00022559"/>
    </source>
</evidence>
<sequence length="162" mass="16751">MTLKVGDRLPEATFKTMTADGPGEMSVGDLTSGKTVVLFGVPGAFTPTCHMNHLPGFVEHADTLKSKGVDEIAVVSVNDVFVMDAWNKASSTGGNITFLADTGAEFVEAAGLGLGPAPIFGHLRSQRFALIAKDGEITFLSVEENPGEATKTGAAAVLDALA</sequence>
<gene>
    <name evidence="5" type="ORF">SAMN06265374_2495</name>
</gene>
<evidence type="ECO:0000259" key="4">
    <source>
        <dbReference type="PROSITE" id="PS51352"/>
    </source>
</evidence>
<dbReference type="InterPro" id="IPR036249">
    <property type="entry name" value="Thioredoxin-like_sf"/>
</dbReference>
<proteinExistence type="inferred from homology"/>
<name>A0ABY1P2I1_9HYPH</name>
<dbReference type="Proteomes" id="UP001157914">
    <property type="component" value="Unassembled WGS sequence"/>
</dbReference>
<organism evidence="5 6">
    <name type="scientific">Roseibium denhamense</name>
    <dbReference type="NCBI Taxonomy" id="76305"/>
    <lineage>
        <taxon>Bacteria</taxon>
        <taxon>Pseudomonadati</taxon>
        <taxon>Pseudomonadota</taxon>
        <taxon>Alphaproteobacteria</taxon>
        <taxon>Hyphomicrobiales</taxon>
        <taxon>Stappiaceae</taxon>
        <taxon>Roseibium</taxon>
    </lineage>
</organism>
<dbReference type="InterPro" id="IPR037944">
    <property type="entry name" value="PRX5-like"/>
</dbReference>
<keyword evidence="2 3" id="KW-0560">Oxidoreductase</keyword>
<dbReference type="PANTHER" id="PTHR10430">
    <property type="entry name" value="PEROXIREDOXIN"/>
    <property type="match status" value="1"/>
</dbReference>
<dbReference type="Gene3D" id="3.40.30.10">
    <property type="entry name" value="Glutaredoxin"/>
    <property type="match status" value="1"/>
</dbReference>
<evidence type="ECO:0000313" key="5">
    <source>
        <dbReference type="EMBL" id="SMP24881.1"/>
    </source>
</evidence>
<keyword evidence="1 3" id="KW-0575">Peroxidase</keyword>
<keyword evidence="3" id="KW-0049">Antioxidant</keyword>